<name>A0A244CTS8_PSEDV</name>
<dbReference type="PANTHER" id="PTHR30093">
    <property type="entry name" value="GENERAL SECRETION PATHWAY PROTEIN G"/>
    <property type="match status" value="1"/>
</dbReference>
<dbReference type="InterPro" id="IPR001082">
    <property type="entry name" value="Pilin"/>
</dbReference>
<sequence length="142" mass="14665">MKNMKQQAQKGFTLIELMIVVAIIGILAAVAIPQYQAYTANAQAGSCHQEIIGGKTRFEVLLNTGQGGDITDGPSIALPAPKACSAHAADAAVGITGTLKGAAKVDGKLIRLKRDAAGIWTCGTDVAVADHDLVPVECRNAL</sequence>
<keyword evidence="4" id="KW-0472">Membrane</keyword>
<dbReference type="PANTHER" id="PTHR30093:SF34">
    <property type="entry name" value="PREPILIN PEPTIDASE-DEPENDENT PROTEIN D"/>
    <property type="match status" value="1"/>
</dbReference>
<keyword evidence="6" id="KW-1185">Reference proteome</keyword>
<keyword evidence="4" id="KW-0812">Transmembrane</keyword>
<organism evidence="5 6">
    <name type="scientific">Pseudoalteromonas ulvae</name>
    <dbReference type="NCBI Taxonomy" id="107327"/>
    <lineage>
        <taxon>Bacteria</taxon>
        <taxon>Pseudomonadati</taxon>
        <taxon>Pseudomonadota</taxon>
        <taxon>Gammaproteobacteria</taxon>
        <taxon>Alteromonadales</taxon>
        <taxon>Pseudoalteromonadaceae</taxon>
        <taxon>Pseudoalteromonas</taxon>
    </lineage>
</organism>
<dbReference type="Gene3D" id="3.30.700.10">
    <property type="entry name" value="Glycoprotein, Type 4 Pilin"/>
    <property type="match status" value="1"/>
</dbReference>
<dbReference type="NCBIfam" id="TIGR02532">
    <property type="entry name" value="IV_pilin_GFxxxE"/>
    <property type="match status" value="1"/>
</dbReference>
<dbReference type="GO" id="GO:0009289">
    <property type="term" value="C:pilus"/>
    <property type="evidence" value="ECO:0007669"/>
    <property type="project" value="InterPro"/>
</dbReference>
<evidence type="ECO:0000256" key="4">
    <source>
        <dbReference type="SAM" id="Phobius"/>
    </source>
</evidence>
<evidence type="ECO:0000256" key="3">
    <source>
        <dbReference type="RuleBase" id="RU000389"/>
    </source>
</evidence>
<dbReference type="Pfam" id="PF00114">
    <property type="entry name" value="Pilin"/>
    <property type="match status" value="1"/>
</dbReference>
<protein>
    <recommendedName>
        <fullName evidence="7">Prepilin-type cleavage/methylation domain-containing protein</fullName>
    </recommendedName>
</protein>
<keyword evidence="3" id="KW-0281">Fimbrium</keyword>
<evidence type="ECO:0000313" key="5">
    <source>
        <dbReference type="EMBL" id="OUL59013.1"/>
    </source>
</evidence>
<gene>
    <name evidence="5" type="ORF">B1199_01645</name>
</gene>
<evidence type="ECO:0000256" key="1">
    <source>
        <dbReference type="ARBA" id="ARBA00005233"/>
    </source>
</evidence>
<feature type="transmembrane region" description="Helical" evidence="4">
    <location>
        <begin position="12"/>
        <end position="32"/>
    </location>
</feature>
<dbReference type="Proteomes" id="UP000194841">
    <property type="component" value="Unassembled WGS sequence"/>
</dbReference>
<dbReference type="InterPro" id="IPR045584">
    <property type="entry name" value="Pilin-like"/>
</dbReference>
<dbReference type="AlphaFoldDB" id="A0A244CTS8"/>
<dbReference type="InterPro" id="IPR012902">
    <property type="entry name" value="N_methyl_site"/>
</dbReference>
<dbReference type="SUPFAM" id="SSF54523">
    <property type="entry name" value="Pili subunits"/>
    <property type="match status" value="1"/>
</dbReference>
<comment type="similarity">
    <text evidence="1 3">Belongs to the N-Me-Phe pilin family.</text>
</comment>
<dbReference type="EMBL" id="MWPV01000001">
    <property type="protein sequence ID" value="OUL59013.1"/>
    <property type="molecule type" value="Genomic_DNA"/>
</dbReference>
<comment type="caution">
    <text evidence="5">The sequence shown here is derived from an EMBL/GenBank/DDBJ whole genome shotgun (WGS) entry which is preliminary data.</text>
</comment>
<dbReference type="PROSITE" id="PS00409">
    <property type="entry name" value="PROKAR_NTER_METHYL"/>
    <property type="match status" value="1"/>
</dbReference>
<reference evidence="5 6" key="1">
    <citation type="submission" date="2017-02" db="EMBL/GenBank/DDBJ databases">
        <title>Pseudoalteromonas ulvae TC14 Genome.</title>
        <authorList>
            <person name="Molmeret M."/>
        </authorList>
    </citation>
    <scope>NUCLEOTIDE SEQUENCE [LARGE SCALE GENOMIC DNA]</scope>
    <source>
        <strain evidence="5">TC14</strain>
    </source>
</reference>
<proteinExistence type="inferred from homology"/>
<dbReference type="GO" id="GO:0007155">
    <property type="term" value="P:cell adhesion"/>
    <property type="evidence" value="ECO:0007669"/>
    <property type="project" value="InterPro"/>
</dbReference>
<evidence type="ECO:0000313" key="6">
    <source>
        <dbReference type="Proteomes" id="UP000194841"/>
    </source>
</evidence>
<evidence type="ECO:0000256" key="2">
    <source>
        <dbReference type="ARBA" id="ARBA00022481"/>
    </source>
</evidence>
<dbReference type="Pfam" id="PF07963">
    <property type="entry name" value="N_methyl"/>
    <property type="match status" value="1"/>
</dbReference>
<keyword evidence="4" id="KW-1133">Transmembrane helix</keyword>
<accession>A0A244CTS8</accession>
<evidence type="ECO:0008006" key="7">
    <source>
        <dbReference type="Google" id="ProtNLM"/>
    </source>
</evidence>
<dbReference type="OrthoDB" id="115249at2"/>
<keyword evidence="2" id="KW-0488">Methylation</keyword>